<protein>
    <recommendedName>
        <fullName evidence="1">Transposase IS200-like domain-containing protein</fullName>
    </recommendedName>
</protein>
<accession>A0ABM8T9T9</accession>
<evidence type="ECO:0000313" key="3">
    <source>
        <dbReference type="Proteomes" id="UP000674425"/>
    </source>
</evidence>
<dbReference type="Gene3D" id="3.30.70.1290">
    <property type="entry name" value="Transposase IS200-like"/>
    <property type="match status" value="1"/>
</dbReference>
<dbReference type="InterPro" id="IPR002686">
    <property type="entry name" value="Transposase_17"/>
</dbReference>
<keyword evidence="3" id="KW-1185">Reference proteome</keyword>
<dbReference type="PANTHER" id="PTHR33360:SF2">
    <property type="entry name" value="TRANSPOSASE FOR INSERTION SEQUENCE ELEMENT IS200"/>
    <property type="match status" value="1"/>
</dbReference>
<evidence type="ECO:0000259" key="1">
    <source>
        <dbReference type="SMART" id="SM01321"/>
    </source>
</evidence>
<name>A0ABM8T9T9_9BURK</name>
<organism evidence="2 3">
    <name type="scientific">Paraburkholderia aspalathi</name>
    <dbReference type="NCBI Taxonomy" id="1324617"/>
    <lineage>
        <taxon>Bacteria</taxon>
        <taxon>Pseudomonadati</taxon>
        <taxon>Pseudomonadota</taxon>
        <taxon>Betaproteobacteria</taxon>
        <taxon>Burkholderiales</taxon>
        <taxon>Burkholderiaceae</taxon>
        <taxon>Paraburkholderia</taxon>
    </lineage>
</organism>
<proteinExistence type="predicted"/>
<dbReference type="Pfam" id="PF01797">
    <property type="entry name" value="Y1_Tnp"/>
    <property type="match status" value="1"/>
</dbReference>
<dbReference type="EMBL" id="CAJNAU010000310">
    <property type="protein sequence ID" value="CAE6872368.1"/>
    <property type="molecule type" value="Genomic_DNA"/>
</dbReference>
<dbReference type="PANTHER" id="PTHR33360">
    <property type="entry name" value="TRANSPOSASE FOR INSERTION SEQUENCE ELEMENT IS200"/>
    <property type="match status" value="1"/>
</dbReference>
<evidence type="ECO:0000313" key="2">
    <source>
        <dbReference type="EMBL" id="CAE6872368.1"/>
    </source>
</evidence>
<comment type="caution">
    <text evidence="2">The sequence shown here is derived from an EMBL/GenBank/DDBJ whole genome shotgun (WGS) entry which is preliminary data.</text>
</comment>
<dbReference type="Proteomes" id="UP000674425">
    <property type="component" value="Unassembled WGS sequence"/>
</dbReference>
<dbReference type="SMART" id="SM01321">
    <property type="entry name" value="Y1_Tnp"/>
    <property type="match status" value="1"/>
</dbReference>
<dbReference type="NCBIfam" id="NF033573">
    <property type="entry name" value="transpos_IS200"/>
    <property type="match status" value="1"/>
</dbReference>
<dbReference type="SUPFAM" id="SSF143422">
    <property type="entry name" value="Transposase IS200-like"/>
    <property type="match status" value="1"/>
</dbReference>
<dbReference type="InterPro" id="IPR036515">
    <property type="entry name" value="Transposase_17_sf"/>
</dbReference>
<feature type="domain" description="Transposase IS200-like" evidence="1">
    <location>
        <begin position="29"/>
        <end position="148"/>
    </location>
</feature>
<sequence length="171" mass="19638">MPEGDPLRYITLVAQNAPNSHRLTCSCSIWHCQYHIVWVPKYRFRVLQGPVGKEVYKCVMVFSQQLGCEVVELNVQPDHVHLLVSIPPKLSVSGLVGVLKGRTAIRIFTAFPFLKKKPYWGNHFWAKGYCVDSVGLNSEMIQKYVRFQEKEEMHQEQLQLEPGRGPSQKGR</sequence>
<gene>
    <name evidence="2" type="ORF">R69658_08226</name>
</gene>
<reference evidence="2 3" key="1">
    <citation type="submission" date="2021-02" db="EMBL/GenBank/DDBJ databases">
        <authorList>
            <person name="Vanwijnsberghe S."/>
        </authorList>
    </citation>
    <scope>NUCLEOTIDE SEQUENCE [LARGE SCALE GENOMIC DNA]</scope>
    <source>
        <strain evidence="2 3">R-69658</strain>
    </source>
</reference>